<dbReference type="EMBL" id="AZGN01000003">
    <property type="protein sequence ID" value="KRM34491.1"/>
    <property type="molecule type" value="Genomic_DNA"/>
</dbReference>
<name>A0ABR5PUY2_9LACO</name>
<protein>
    <submittedName>
        <fullName evidence="2">Uncharacterized protein</fullName>
    </submittedName>
</protein>
<feature type="transmembrane region" description="Helical" evidence="1">
    <location>
        <begin position="136"/>
        <end position="154"/>
    </location>
</feature>
<evidence type="ECO:0000313" key="2">
    <source>
        <dbReference type="EMBL" id="KRM34491.1"/>
    </source>
</evidence>
<feature type="transmembrane region" description="Helical" evidence="1">
    <location>
        <begin position="96"/>
        <end position="116"/>
    </location>
</feature>
<reference evidence="2 3" key="1">
    <citation type="journal article" date="2015" name="Genome Announc.">
        <title>Expanding the biotechnology potential of lactobacilli through comparative genomics of 213 strains and associated genera.</title>
        <authorList>
            <person name="Sun Z."/>
            <person name="Harris H.M."/>
            <person name="McCann A."/>
            <person name="Guo C."/>
            <person name="Argimon S."/>
            <person name="Zhang W."/>
            <person name="Yang X."/>
            <person name="Jeffery I.B."/>
            <person name="Cooney J.C."/>
            <person name="Kagawa T.F."/>
            <person name="Liu W."/>
            <person name="Song Y."/>
            <person name="Salvetti E."/>
            <person name="Wrobel A."/>
            <person name="Rasinkangas P."/>
            <person name="Parkhill J."/>
            <person name="Rea M.C."/>
            <person name="O'Sullivan O."/>
            <person name="Ritari J."/>
            <person name="Douillard F.P."/>
            <person name="Paul Ross R."/>
            <person name="Yang R."/>
            <person name="Briner A.E."/>
            <person name="Felis G.E."/>
            <person name="de Vos W.M."/>
            <person name="Barrangou R."/>
            <person name="Klaenhammer T.R."/>
            <person name="Caufield P.W."/>
            <person name="Cui Y."/>
            <person name="Zhang H."/>
            <person name="O'Toole P.W."/>
        </authorList>
    </citation>
    <scope>NUCLEOTIDE SEQUENCE [LARGE SCALE GENOMIC DNA]</scope>
    <source>
        <strain evidence="2 3">DSM 6629</strain>
    </source>
</reference>
<evidence type="ECO:0000313" key="3">
    <source>
        <dbReference type="Proteomes" id="UP000051735"/>
    </source>
</evidence>
<dbReference type="Proteomes" id="UP000051735">
    <property type="component" value="Unassembled WGS sequence"/>
</dbReference>
<keyword evidence="1" id="KW-0472">Membrane</keyword>
<proteinExistence type="predicted"/>
<keyword evidence="3" id="KW-1185">Reference proteome</keyword>
<accession>A0ABR5PUY2</accession>
<feature type="transmembrane region" description="Helical" evidence="1">
    <location>
        <begin position="12"/>
        <end position="32"/>
    </location>
</feature>
<keyword evidence="1" id="KW-0812">Transmembrane</keyword>
<feature type="transmembrane region" description="Helical" evidence="1">
    <location>
        <begin position="38"/>
        <end position="58"/>
    </location>
</feature>
<sequence length="206" mass="23495">MFSRHWNPQHFLKIISSIVPLIAGFAILTLWFLNFPLFLNLIVDFAVFYYIFQAFHQLKEFQKLHNLKLAPWITVIMVIIAIAATISLIYFQFKNIFIFLLLAGGFSGIYFALRLLSSLMSIDQLLKDHPFQTKTLVSLALVITIITSTILIILASISSLAFAIFVSAIVIVYGIARLVLNILLHHSGKNELTLKLQYLEKNKSEH</sequence>
<keyword evidence="1" id="KW-1133">Transmembrane helix</keyword>
<evidence type="ECO:0000256" key="1">
    <source>
        <dbReference type="SAM" id="Phobius"/>
    </source>
</evidence>
<feature type="transmembrane region" description="Helical" evidence="1">
    <location>
        <begin position="70"/>
        <end position="90"/>
    </location>
</feature>
<feature type="transmembrane region" description="Helical" evidence="1">
    <location>
        <begin position="160"/>
        <end position="180"/>
    </location>
</feature>
<gene>
    <name evidence="2" type="ORF">FC44_GL001202</name>
</gene>
<comment type="caution">
    <text evidence="2">The sequence shown here is derived from an EMBL/GenBank/DDBJ whole genome shotgun (WGS) entry which is preliminary data.</text>
</comment>
<organism evidence="2 3">
    <name type="scientific">Lactobacillus intestinalis DSM 6629</name>
    <dbReference type="NCBI Taxonomy" id="1423761"/>
    <lineage>
        <taxon>Bacteria</taxon>
        <taxon>Bacillati</taxon>
        <taxon>Bacillota</taxon>
        <taxon>Bacilli</taxon>
        <taxon>Lactobacillales</taxon>
        <taxon>Lactobacillaceae</taxon>
        <taxon>Lactobacillus</taxon>
    </lineage>
</organism>